<dbReference type="VEuPathDB" id="FungiDB:FUN_013714"/>
<feature type="domain" description="RRM" evidence="3">
    <location>
        <begin position="222"/>
        <end position="295"/>
    </location>
</feature>
<feature type="compositionally biased region" description="Polar residues" evidence="2">
    <location>
        <begin position="682"/>
        <end position="695"/>
    </location>
</feature>
<dbReference type="SUPFAM" id="SSF56219">
    <property type="entry name" value="DNase I-like"/>
    <property type="match status" value="1"/>
</dbReference>
<keyword evidence="5" id="KW-1185">Reference proteome</keyword>
<dbReference type="SUPFAM" id="SSF54928">
    <property type="entry name" value="RNA-binding domain, RBD"/>
    <property type="match status" value="1"/>
</dbReference>
<reference evidence="4 5" key="1">
    <citation type="submission" date="2015-10" db="EMBL/GenBank/DDBJ databases">
        <title>Genome analyses suggest a sexual origin of heterokaryosis in a supposedly ancient asexual fungus.</title>
        <authorList>
            <person name="Ropars J."/>
            <person name="Sedzielewska K."/>
            <person name="Noel J."/>
            <person name="Charron P."/>
            <person name="Farinelli L."/>
            <person name="Marton T."/>
            <person name="Kruger M."/>
            <person name="Pelin A."/>
            <person name="Brachmann A."/>
            <person name="Corradi N."/>
        </authorList>
    </citation>
    <scope>NUCLEOTIDE SEQUENCE [LARGE SCALE GENOMIC DNA]</scope>
    <source>
        <strain evidence="4 5">A4</strain>
    </source>
</reference>
<dbReference type="Gene3D" id="3.30.70.330">
    <property type="match status" value="1"/>
</dbReference>
<feature type="region of interest" description="Disordered" evidence="2">
    <location>
        <begin position="418"/>
        <end position="498"/>
    </location>
</feature>
<evidence type="ECO:0000256" key="2">
    <source>
        <dbReference type="SAM" id="MobiDB-lite"/>
    </source>
</evidence>
<dbReference type="VEuPathDB" id="FungiDB:RhiirA1_474399"/>
<evidence type="ECO:0000256" key="1">
    <source>
        <dbReference type="PROSITE-ProRule" id="PRU00176"/>
    </source>
</evidence>
<dbReference type="InterPro" id="IPR000504">
    <property type="entry name" value="RRM_dom"/>
</dbReference>
<dbReference type="PROSITE" id="PS50102">
    <property type="entry name" value="RRM"/>
    <property type="match status" value="1"/>
</dbReference>
<feature type="compositionally biased region" description="Low complexity" evidence="2">
    <location>
        <begin position="460"/>
        <end position="474"/>
    </location>
</feature>
<dbReference type="VEuPathDB" id="FungiDB:RhiirFUN_017353"/>
<dbReference type="InterPro" id="IPR005135">
    <property type="entry name" value="Endo/exonuclease/phosphatase"/>
</dbReference>
<feature type="region of interest" description="Disordered" evidence="2">
    <location>
        <begin position="1"/>
        <end position="63"/>
    </location>
</feature>
<evidence type="ECO:0000313" key="5">
    <source>
        <dbReference type="Proteomes" id="UP000234323"/>
    </source>
</evidence>
<name>A0A2I1HM09_9GLOM</name>
<sequence>INPDIPPPPRSNTSAPSGDRPLSPSNDTGAPNKRSRTVSEDAMNVDTTSPSAPTPNLISSVPSGLPVSKVQVITSPPTTTTTPVETVDASIHAPSSAKGKDKAVDFSNPTRAPSPDALKASVQSTSFRYHAAAYLRDAPDAYKSKFTTNRTMCDEVDRAFSKFSSYSSKARCEGSGDDKRILVSFFAQADLTSVTSSPCTDLLDLVFVQYSPADMKRNVEAKSLFVTDIPLFLTETQVHSAFSRYGSVVRCKFSLRKHYYTAMVQFSSEDLIAQFNDTWAILCLGNSLRVCPALYSKTQRDARRQYIAVLAGIPKNIKEADLTDIANQVSAKAINIPLSFTSYKPKPYVYMNFFSQETLDAAKELTVSFRNRGLTWHSPDQVRNLCHVCGRLGCSPSQCSPRPARKASAQLDKLYSRFKAGPQCGRTSDHSRRSSSRSRSRSRNARSDFQKTGPNNGTQQSKSRPQASASSSKPVTPPNQQNQPIGRPIVTSSTQQLGPTITPEEVAALRQQILELSKTIRYMDERIDWFSAQLESHEYRIAELESTVYPDANPMLSYENFESYRDNQEVHQESDELYNWDDVDRVATKLPPSRSMIMQISPDTSFSHDAPANVLSSRHLPFPTSEVLQPRRPQTISQPINFHKELDNLTSTQELIHGQLGSIMSKLDGLSPPASDTEPAPVNNSNSTPDGQSVSPTKQLNLFSILLSHALHGIILTETNLCSPAHRYICNPYLTSYNYYSCFTHSPIANRHSGVGIILHSSLAMYVVKKKFFGDRLIGLTLQLPGKQNILLIGGYVPPVSSSNRSIIAECYSTLISWIRSARSSNHSVLLGGDLNADFESFLKQLTAAHPGSSPLNPLFKFLHEQQFDDLCELNNSSLEPSPTFRSSSSGSLSRLDYIWISPSFPIPHLWSLVLDLTDVISTDHFLIIAHFDFLELRDHHAPSYLKQRQRCRTSYDFHLASLVQKESFASAVSALLPDISSLSCGVTITLEFEKFKSASMKSAVAERNENFYENKGKFISSSLNRERRCIVLDRVLVVGSPDSPKLLVAPEEIKAAAITHFQNVVGPSVSPFDSLATLPPR</sequence>
<feature type="compositionally biased region" description="Polar residues" evidence="2">
    <location>
        <begin position="450"/>
        <end position="459"/>
    </location>
</feature>
<evidence type="ECO:0000259" key="3">
    <source>
        <dbReference type="PROSITE" id="PS50102"/>
    </source>
</evidence>
<evidence type="ECO:0000313" key="4">
    <source>
        <dbReference type="EMBL" id="PKY59922.1"/>
    </source>
</evidence>
<dbReference type="InterPro" id="IPR035979">
    <property type="entry name" value="RBD_domain_sf"/>
</dbReference>
<dbReference type="Proteomes" id="UP000234323">
    <property type="component" value="Unassembled WGS sequence"/>
</dbReference>
<dbReference type="GO" id="GO:0003824">
    <property type="term" value="F:catalytic activity"/>
    <property type="evidence" value="ECO:0007669"/>
    <property type="project" value="InterPro"/>
</dbReference>
<feature type="compositionally biased region" description="Polar residues" evidence="2">
    <location>
        <begin position="478"/>
        <end position="498"/>
    </location>
</feature>
<accession>A0A2I1HM09</accession>
<feature type="region of interest" description="Disordered" evidence="2">
    <location>
        <begin position="92"/>
        <end position="119"/>
    </location>
</feature>
<dbReference type="Pfam" id="PF03372">
    <property type="entry name" value="Exo_endo_phos"/>
    <property type="match status" value="1"/>
</dbReference>
<protein>
    <recommendedName>
        <fullName evidence="3">RRM domain-containing protein</fullName>
    </recommendedName>
</protein>
<dbReference type="VEuPathDB" id="FungiDB:FUN_006515"/>
<feature type="region of interest" description="Disordered" evidence="2">
    <location>
        <begin position="667"/>
        <end position="695"/>
    </location>
</feature>
<dbReference type="GO" id="GO:0003723">
    <property type="term" value="F:RNA binding"/>
    <property type="evidence" value="ECO:0007669"/>
    <property type="project" value="UniProtKB-UniRule"/>
</dbReference>
<feature type="non-terminal residue" evidence="4">
    <location>
        <position position="1"/>
    </location>
</feature>
<dbReference type="VEuPathDB" id="FungiDB:RhiirA1_477445"/>
<dbReference type="Gene3D" id="3.60.10.10">
    <property type="entry name" value="Endonuclease/exonuclease/phosphatase"/>
    <property type="match status" value="1"/>
</dbReference>
<proteinExistence type="predicted"/>
<dbReference type="EMBL" id="LLXI01003850">
    <property type="protein sequence ID" value="PKY59922.1"/>
    <property type="molecule type" value="Genomic_DNA"/>
</dbReference>
<organism evidence="4 5">
    <name type="scientific">Rhizophagus irregularis</name>
    <dbReference type="NCBI Taxonomy" id="588596"/>
    <lineage>
        <taxon>Eukaryota</taxon>
        <taxon>Fungi</taxon>
        <taxon>Fungi incertae sedis</taxon>
        <taxon>Mucoromycota</taxon>
        <taxon>Glomeromycotina</taxon>
        <taxon>Glomeromycetes</taxon>
        <taxon>Glomerales</taxon>
        <taxon>Glomeraceae</taxon>
        <taxon>Rhizophagus</taxon>
    </lineage>
</organism>
<keyword evidence="1" id="KW-0694">RNA-binding</keyword>
<dbReference type="InterPro" id="IPR012677">
    <property type="entry name" value="Nucleotide-bd_a/b_plait_sf"/>
</dbReference>
<dbReference type="InterPro" id="IPR036691">
    <property type="entry name" value="Endo/exonu/phosph_ase_sf"/>
</dbReference>
<comment type="caution">
    <text evidence="4">The sequence shown here is derived from an EMBL/GenBank/DDBJ whole genome shotgun (WGS) entry which is preliminary data.</text>
</comment>
<dbReference type="AlphaFoldDB" id="A0A2I1HM09"/>
<feature type="compositionally biased region" description="Pro residues" evidence="2">
    <location>
        <begin position="1"/>
        <end position="10"/>
    </location>
</feature>
<dbReference type="CDD" id="cd00590">
    <property type="entry name" value="RRM_SF"/>
    <property type="match status" value="1"/>
</dbReference>
<feature type="compositionally biased region" description="Basic residues" evidence="2">
    <location>
        <begin position="433"/>
        <end position="444"/>
    </location>
</feature>
<gene>
    <name evidence="4" type="ORF">RhiirA4_430754</name>
</gene>
<feature type="compositionally biased region" description="Polar residues" evidence="2">
    <location>
        <begin position="45"/>
        <end position="62"/>
    </location>
</feature>